<proteinExistence type="predicted"/>
<name>A0A9P0XAU6_PIEBR</name>
<evidence type="ECO:0000313" key="2">
    <source>
        <dbReference type="Proteomes" id="UP001152562"/>
    </source>
</evidence>
<dbReference type="Proteomes" id="UP001152562">
    <property type="component" value="Unassembled WGS sequence"/>
</dbReference>
<evidence type="ECO:0000313" key="1">
    <source>
        <dbReference type="EMBL" id="CAH4027731.1"/>
    </source>
</evidence>
<gene>
    <name evidence="1" type="ORF">PIBRA_LOCUS4859</name>
</gene>
<comment type="caution">
    <text evidence="1">The sequence shown here is derived from an EMBL/GenBank/DDBJ whole genome shotgun (WGS) entry which is preliminary data.</text>
</comment>
<keyword evidence="2" id="KW-1185">Reference proteome</keyword>
<organism evidence="1 2">
    <name type="scientific">Pieris brassicae</name>
    <name type="common">White butterfly</name>
    <name type="synonym">Large white butterfly</name>
    <dbReference type="NCBI Taxonomy" id="7116"/>
    <lineage>
        <taxon>Eukaryota</taxon>
        <taxon>Metazoa</taxon>
        <taxon>Ecdysozoa</taxon>
        <taxon>Arthropoda</taxon>
        <taxon>Hexapoda</taxon>
        <taxon>Insecta</taxon>
        <taxon>Pterygota</taxon>
        <taxon>Neoptera</taxon>
        <taxon>Endopterygota</taxon>
        <taxon>Lepidoptera</taxon>
        <taxon>Glossata</taxon>
        <taxon>Ditrysia</taxon>
        <taxon>Papilionoidea</taxon>
        <taxon>Pieridae</taxon>
        <taxon>Pierinae</taxon>
        <taxon>Pieris</taxon>
    </lineage>
</organism>
<protein>
    <submittedName>
        <fullName evidence="1">Uncharacterized protein</fullName>
    </submittedName>
</protein>
<sequence length="1201" mass="142237">MTAELQGHHLGARHKYLNLLSKPIDQEYVSFENIDISAGDIINIVKIDLASKNRNINYILIVLQCEDMLYISRALKQCPWLISDNGYENIFNPEYLHKVLYPKMTTKAVTKLKKYIKLNLKECQRVEQFYAYEENEKEALEWLPNCSPEFIVTNFKKHIYHVDIPLLKRLCEKTIEALEIYLNSNIIFFKKQQALQATTFLLKIDLKKYLELVEKDSTLWYNLKFNSNCTKYILTQDASRIMNNFEFYYSVIDIKTFLNHLKKGNVKHFLYKLFEDKKSKERGFIKFEMLVNFLTAMPEADRLETVKQVFLEKIHLIADKCHLPKPLRISMNNLYTFMYTCKWHFIYDHYWYRFTSFEFAYPQIIKIISNEMSVEEINSIVETLIIVAGNSEKYLTELVEYLCKNYKNGDPRIKKSLIANILKHSVSLNKNTWEKIKNTFMGEILNETDEPIYDENFVQLCAELIIIHELIFNGKISDIIHKRFKFNSLKTYRNKLPEESREKLFEVLLNWITNKINIQVELNKKEYLNKVDLLDSVLNLLNDWNKELCDYPVILKMITDFVKVNEENSWDIDFSKIYNKNKSWRKDLFAVSLKMHPSQSVLLNILKHDPSLLEGYYYTHIENKVYRKGISLDQFHKKLKIFWPESISKQLVHTFEQQLKSGTSNKAMIRALCICMPRNSLLQLLIQYIPQQDVINWATIDEGNLNIQQNLAMNMHVARPQPRPEIVLDYAKGDHVAHSLPALYSIFYNLNWSQSQKFIPMLLNKKVSLQKHGIRLAFIKLLPMEVKKLLTEVLNENKNLTIRHVAFTLTFKVLCKQKDSAKIQHLWPIMDNFLNDLTHEENKAIYDLLFQVENLPRSVQPQFFCKAYMFLKSLMTSKKDYYAYMKYSFKRLYNHACENCNQLPPEFLKSILLEYINELPNKDDNFHNSSKIELLSAFILCSDTKESLSEKCQSVLIPFLQKCFKHWNDINKDVENKEIIDESMYFVRLCFHEFMYTFSKNTKKFISEKNTIVPIEAFEIIQNEFVKFIDTTCYYLTLTMLQLNYTFLIIFESCKKDGDDWDKTCSRMLPGMAQAFSDHLKDHCNKYFTHVYVLFEIVLHTVLTQYLKKSMILEFLKNLLNCENFIPLYLVVIKLLCYYSYESDEDINTVKDLLGTISSHTSPEVQIHYYQCHNIQLKSITESMICDSIKQKYDKNVQVDS</sequence>
<dbReference type="EMBL" id="CALOZG010000005">
    <property type="protein sequence ID" value="CAH4027731.1"/>
    <property type="molecule type" value="Genomic_DNA"/>
</dbReference>
<dbReference type="AlphaFoldDB" id="A0A9P0XAU6"/>
<reference evidence="1" key="1">
    <citation type="submission" date="2022-05" db="EMBL/GenBank/DDBJ databases">
        <authorList>
            <person name="Okamura Y."/>
        </authorList>
    </citation>
    <scope>NUCLEOTIDE SEQUENCE</scope>
</reference>
<accession>A0A9P0XAU6</accession>